<evidence type="ECO:0000256" key="1">
    <source>
        <dbReference type="ARBA" id="ARBA00001974"/>
    </source>
</evidence>
<dbReference type="AlphaFoldDB" id="F4QHQ5"/>
<keyword evidence="9" id="KW-0486">Methionine biosynthesis</keyword>
<comment type="pathway">
    <text evidence="2 12">One-carbon metabolism; tetrahydrofolate interconversion.</text>
</comment>
<evidence type="ECO:0000256" key="5">
    <source>
        <dbReference type="ARBA" id="ARBA00022630"/>
    </source>
</evidence>
<evidence type="ECO:0000256" key="3">
    <source>
        <dbReference type="ARBA" id="ARBA00006743"/>
    </source>
</evidence>
<keyword evidence="5 12" id="KW-0285">Flavoprotein</keyword>
<evidence type="ECO:0000256" key="7">
    <source>
        <dbReference type="ARBA" id="ARBA00023002"/>
    </source>
</evidence>
<keyword evidence="8" id="KW-0520">NAD</keyword>
<evidence type="ECO:0000256" key="8">
    <source>
        <dbReference type="ARBA" id="ARBA00023027"/>
    </source>
</evidence>
<evidence type="ECO:0000256" key="9">
    <source>
        <dbReference type="ARBA" id="ARBA00023167"/>
    </source>
</evidence>
<evidence type="ECO:0000256" key="12">
    <source>
        <dbReference type="RuleBase" id="RU003862"/>
    </source>
</evidence>
<keyword evidence="6 12" id="KW-0274">FAD</keyword>
<evidence type="ECO:0000256" key="6">
    <source>
        <dbReference type="ARBA" id="ARBA00022827"/>
    </source>
</evidence>
<evidence type="ECO:0000256" key="4">
    <source>
        <dbReference type="ARBA" id="ARBA00022605"/>
    </source>
</evidence>
<evidence type="ECO:0000256" key="10">
    <source>
        <dbReference type="ARBA" id="ARBA00034478"/>
    </source>
</evidence>
<dbReference type="SUPFAM" id="SSF51730">
    <property type="entry name" value="FAD-linked oxidoreductase"/>
    <property type="match status" value="1"/>
</dbReference>
<evidence type="ECO:0000256" key="11">
    <source>
        <dbReference type="ARBA" id="ARBA00048628"/>
    </source>
</evidence>
<dbReference type="HOGENOM" id="CLU_025841_0_0_5"/>
<keyword evidence="14" id="KW-1185">Reference proteome</keyword>
<dbReference type="CDD" id="cd00537">
    <property type="entry name" value="MTHFR"/>
    <property type="match status" value="1"/>
</dbReference>
<dbReference type="UniPathway" id="UPA00193"/>
<organism evidence="13 14">
    <name type="scientific">Asticcacaulis biprosthecium C19</name>
    <dbReference type="NCBI Taxonomy" id="715226"/>
    <lineage>
        <taxon>Bacteria</taxon>
        <taxon>Pseudomonadati</taxon>
        <taxon>Pseudomonadota</taxon>
        <taxon>Alphaproteobacteria</taxon>
        <taxon>Caulobacterales</taxon>
        <taxon>Caulobacteraceae</taxon>
        <taxon>Asticcacaulis</taxon>
    </lineage>
</organism>
<dbReference type="InterPro" id="IPR004620">
    <property type="entry name" value="MTHF_reductase_bac"/>
</dbReference>
<dbReference type="GO" id="GO:0005829">
    <property type="term" value="C:cytosol"/>
    <property type="evidence" value="ECO:0007669"/>
    <property type="project" value="InterPro"/>
</dbReference>
<evidence type="ECO:0000313" key="14">
    <source>
        <dbReference type="Proteomes" id="UP000006512"/>
    </source>
</evidence>
<dbReference type="eggNOG" id="COG0685">
    <property type="taxonomic scope" value="Bacteria"/>
</dbReference>
<evidence type="ECO:0000313" key="13">
    <source>
        <dbReference type="EMBL" id="EGF92792.1"/>
    </source>
</evidence>
<comment type="catalytic activity">
    <reaction evidence="11">
        <text>(6S)-5-methyl-5,6,7,8-tetrahydrofolate + NAD(+) = (6R)-5,10-methylene-5,6,7,8-tetrahydrofolate + NADH + H(+)</text>
        <dbReference type="Rhea" id="RHEA:19821"/>
        <dbReference type="ChEBI" id="CHEBI:15378"/>
        <dbReference type="ChEBI" id="CHEBI:15636"/>
        <dbReference type="ChEBI" id="CHEBI:18608"/>
        <dbReference type="ChEBI" id="CHEBI:57540"/>
        <dbReference type="ChEBI" id="CHEBI:57945"/>
        <dbReference type="EC" id="1.5.1.54"/>
    </reaction>
    <physiologicalReaction direction="right-to-left" evidence="11">
        <dbReference type="Rhea" id="RHEA:19823"/>
    </physiologicalReaction>
</comment>
<comment type="pathway">
    <text evidence="10">Amino-acid biosynthesis; L-methionine biosynthesis via de novo pathway.</text>
</comment>
<reference evidence="14" key="1">
    <citation type="submission" date="2011-03" db="EMBL/GenBank/DDBJ databases">
        <title>Draft genome sequence of Brevundimonas diminuta.</title>
        <authorList>
            <person name="Brown P.J.B."/>
            <person name="Buechlein A."/>
            <person name="Hemmerich C."/>
            <person name="Brun Y.V."/>
        </authorList>
    </citation>
    <scope>NUCLEOTIDE SEQUENCE [LARGE SCALE GENOMIC DNA]</scope>
    <source>
        <strain evidence="14">C19</strain>
    </source>
</reference>
<dbReference type="NCBIfam" id="TIGR00676">
    <property type="entry name" value="fadh2"/>
    <property type="match status" value="1"/>
</dbReference>
<protein>
    <recommendedName>
        <fullName evidence="12">Methylenetetrahydrofolate reductase</fullName>
        <ecNumber evidence="12">1.5.1.54</ecNumber>
    </recommendedName>
</protein>
<proteinExistence type="inferred from homology"/>
<dbReference type="EMBL" id="GL883077">
    <property type="protein sequence ID" value="EGF92792.1"/>
    <property type="molecule type" value="Genomic_DNA"/>
</dbReference>
<comment type="similarity">
    <text evidence="3 12">Belongs to the methylenetetrahydrofolate reductase family.</text>
</comment>
<dbReference type="GO" id="GO:0106312">
    <property type="term" value="F:methylenetetrahydrofolate reductase (NADH) activity"/>
    <property type="evidence" value="ECO:0007669"/>
    <property type="project" value="UniProtKB-EC"/>
</dbReference>
<sequence length="295" mass="32741">MAPIARSLSQTSGNLKVSFEFFPPKSEEMEETLWASIARLAPLDPDFVSVTYGAGGSTRERTHRTVKRILDETALKPAAHLTCVEASRDEVDEVIREYWEAGVRHIVALRGDPPSGWGDYTPRPDGYQNATELTAAIKRIGDFEVSIGVYPEKHPQSPSLDFDLDVLRAKVDAGATRGISQFFFEPETYLRYRDAVFDAGIEIELTPGIMPVTNFKGLRRMAAACEAQVPQWLESLFAGLDDDAETRKLLASAVAVELCLELEREGVENFHFYTLNRADLVFAICRILGLKAAAL</sequence>
<dbReference type="EC" id="1.5.1.54" evidence="12"/>
<dbReference type="Gene3D" id="3.20.20.220">
    <property type="match status" value="1"/>
</dbReference>
<dbReference type="Pfam" id="PF02219">
    <property type="entry name" value="MTHFR"/>
    <property type="match status" value="1"/>
</dbReference>
<dbReference type="GO" id="GO:0071949">
    <property type="term" value="F:FAD binding"/>
    <property type="evidence" value="ECO:0007669"/>
    <property type="project" value="TreeGrafter"/>
</dbReference>
<dbReference type="GO" id="GO:0035999">
    <property type="term" value="P:tetrahydrofolate interconversion"/>
    <property type="evidence" value="ECO:0007669"/>
    <property type="project" value="UniProtKB-UniPathway"/>
</dbReference>
<evidence type="ECO:0000256" key="2">
    <source>
        <dbReference type="ARBA" id="ARBA00004777"/>
    </source>
</evidence>
<keyword evidence="7 12" id="KW-0560">Oxidoreductase</keyword>
<dbReference type="STRING" id="715226.ABI_12300"/>
<name>F4QHQ5_9CAUL</name>
<gene>
    <name evidence="13" type="primary">metF</name>
    <name evidence="13" type="ORF">ABI_12300</name>
</gene>
<dbReference type="InterPro" id="IPR029041">
    <property type="entry name" value="FAD-linked_oxidoreductase-like"/>
</dbReference>
<keyword evidence="4" id="KW-0028">Amino-acid biosynthesis</keyword>
<dbReference type="PANTHER" id="PTHR45754">
    <property type="entry name" value="METHYLENETETRAHYDROFOLATE REDUCTASE"/>
    <property type="match status" value="1"/>
</dbReference>
<dbReference type="PANTHER" id="PTHR45754:SF3">
    <property type="entry name" value="METHYLENETETRAHYDROFOLATE REDUCTASE (NADPH)"/>
    <property type="match status" value="1"/>
</dbReference>
<dbReference type="GO" id="GO:0009086">
    <property type="term" value="P:methionine biosynthetic process"/>
    <property type="evidence" value="ECO:0007669"/>
    <property type="project" value="UniProtKB-KW"/>
</dbReference>
<dbReference type="InterPro" id="IPR003171">
    <property type="entry name" value="Mehydrof_redctse-like"/>
</dbReference>
<dbReference type="Proteomes" id="UP000006512">
    <property type="component" value="Unassembled WGS sequence"/>
</dbReference>
<comment type="cofactor">
    <cofactor evidence="1 12">
        <name>FAD</name>
        <dbReference type="ChEBI" id="CHEBI:57692"/>
    </cofactor>
</comment>
<accession>F4QHQ5</accession>